<evidence type="ECO:0000313" key="7">
    <source>
        <dbReference type="Proteomes" id="UP001597540"/>
    </source>
</evidence>
<dbReference type="PANTHER" id="PTHR48105">
    <property type="entry name" value="THIOREDOXIN REDUCTASE 1-RELATED-RELATED"/>
    <property type="match status" value="1"/>
</dbReference>
<keyword evidence="3" id="KW-0285">Flavoprotein</keyword>
<dbReference type="InterPro" id="IPR023753">
    <property type="entry name" value="FAD/NAD-binding_dom"/>
</dbReference>
<organism evidence="6 7">
    <name type="scientific">Paenibacillus shunpengii</name>
    <dbReference type="NCBI Taxonomy" id="2054424"/>
    <lineage>
        <taxon>Bacteria</taxon>
        <taxon>Bacillati</taxon>
        <taxon>Bacillota</taxon>
        <taxon>Bacilli</taxon>
        <taxon>Bacillales</taxon>
        <taxon>Paenibacillaceae</taxon>
        <taxon>Paenibacillus</taxon>
    </lineage>
</organism>
<feature type="domain" description="FAD/NAD(P)-binding" evidence="5">
    <location>
        <begin position="3"/>
        <end position="286"/>
    </location>
</feature>
<dbReference type="EMBL" id="JBHUMJ010000002">
    <property type="protein sequence ID" value="MFD2700257.1"/>
    <property type="molecule type" value="Genomic_DNA"/>
</dbReference>
<name>A0ABW5SKG3_9BACL</name>
<protein>
    <submittedName>
        <fullName evidence="6">NAD(P)/FAD-dependent oxidoreductase</fullName>
    </submittedName>
</protein>
<dbReference type="PRINTS" id="PR00368">
    <property type="entry name" value="FADPNR"/>
</dbReference>
<comment type="caution">
    <text evidence="6">The sequence shown here is derived from an EMBL/GenBank/DDBJ whole genome shotgun (WGS) entry which is preliminary data.</text>
</comment>
<evidence type="ECO:0000313" key="6">
    <source>
        <dbReference type="EMBL" id="MFD2700257.1"/>
    </source>
</evidence>
<dbReference type="PRINTS" id="PR00469">
    <property type="entry name" value="PNDRDTASEII"/>
</dbReference>
<dbReference type="Proteomes" id="UP001597540">
    <property type="component" value="Unassembled WGS sequence"/>
</dbReference>
<gene>
    <name evidence="6" type="ORF">ACFSVM_07225</name>
</gene>
<keyword evidence="7" id="KW-1185">Reference proteome</keyword>
<accession>A0ABW5SKG3</accession>
<dbReference type="SUPFAM" id="SSF51905">
    <property type="entry name" value="FAD/NAD(P)-binding domain"/>
    <property type="match status" value="1"/>
</dbReference>
<evidence type="ECO:0000256" key="1">
    <source>
        <dbReference type="ARBA" id="ARBA00001974"/>
    </source>
</evidence>
<proteinExistence type="predicted"/>
<comment type="subunit">
    <text evidence="2">Homodimer.</text>
</comment>
<evidence type="ECO:0000256" key="2">
    <source>
        <dbReference type="ARBA" id="ARBA00011738"/>
    </source>
</evidence>
<dbReference type="Gene3D" id="3.50.50.60">
    <property type="entry name" value="FAD/NAD(P)-binding domain"/>
    <property type="match status" value="2"/>
</dbReference>
<reference evidence="7" key="1">
    <citation type="journal article" date="2019" name="Int. J. Syst. Evol. Microbiol.">
        <title>The Global Catalogue of Microorganisms (GCM) 10K type strain sequencing project: providing services to taxonomists for standard genome sequencing and annotation.</title>
        <authorList>
            <consortium name="The Broad Institute Genomics Platform"/>
            <consortium name="The Broad Institute Genome Sequencing Center for Infectious Disease"/>
            <person name="Wu L."/>
            <person name="Ma J."/>
        </authorList>
    </citation>
    <scope>NUCLEOTIDE SEQUENCE [LARGE SCALE GENOMIC DNA]</scope>
    <source>
        <strain evidence="7">KCTC 33849</strain>
    </source>
</reference>
<dbReference type="Pfam" id="PF07992">
    <property type="entry name" value="Pyr_redox_2"/>
    <property type="match status" value="1"/>
</dbReference>
<keyword evidence="4" id="KW-0560">Oxidoreductase</keyword>
<dbReference type="InterPro" id="IPR036188">
    <property type="entry name" value="FAD/NAD-bd_sf"/>
</dbReference>
<sequence length="303" mass="32797">MIYDCIIVGGGIAGLQAAIQLGRYSIHKVLVIDAGEGRSTICRNYHNILGFPEGISGEEIRRRGRAHAEATGIEFCTDRITSAKKEGELFLLNGNHDQLYQARTLLLATGITDRHPNIPGLRDALGMSVYICPDCDGYEIENKRTVIMGSGVTGAGMANILAKRASEMIYINHDQAELTSKLRDKLSQKGVQYIEEAITEVESDDKGMITAVKLANGTVVEAQRGFIAFGDNKVHSELAEQLGAKVEGNKHVEADGRSRMSSVPNLWIAGDIGLHSEQAAVAMGDGLLSAIWINKALHQMHSS</sequence>
<comment type="cofactor">
    <cofactor evidence="1">
        <name>FAD</name>
        <dbReference type="ChEBI" id="CHEBI:57692"/>
    </cofactor>
</comment>
<evidence type="ECO:0000256" key="3">
    <source>
        <dbReference type="ARBA" id="ARBA00022630"/>
    </source>
</evidence>
<dbReference type="RefSeq" id="WP_379261099.1">
    <property type="nucleotide sequence ID" value="NZ_JBHUMJ010000002.1"/>
</dbReference>
<dbReference type="InterPro" id="IPR050097">
    <property type="entry name" value="Ferredoxin-NADP_redctase_2"/>
</dbReference>
<evidence type="ECO:0000256" key="4">
    <source>
        <dbReference type="ARBA" id="ARBA00023002"/>
    </source>
</evidence>
<evidence type="ECO:0000259" key="5">
    <source>
        <dbReference type="Pfam" id="PF07992"/>
    </source>
</evidence>